<keyword evidence="1" id="KW-0472">Membrane</keyword>
<evidence type="ECO:0000313" key="3">
    <source>
        <dbReference type="Proteomes" id="UP000306790"/>
    </source>
</evidence>
<gene>
    <name evidence="2" type="ORF">DJ535_15745</name>
</gene>
<keyword evidence="1" id="KW-1133">Transmembrane helix</keyword>
<keyword evidence="1" id="KW-0812">Transmembrane</keyword>
<dbReference type="EMBL" id="QFVP01000010">
    <property type="protein sequence ID" value="THE36347.1"/>
    <property type="molecule type" value="Genomic_DNA"/>
</dbReference>
<reference evidence="2 3" key="1">
    <citation type="submission" date="2018-05" db="EMBL/GenBank/DDBJ databases">
        <title>Isolation and genomic analyses of lactose-positive bacteria from faecal samples of preterm neonates.</title>
        <authorList>
            <person name="Chen Y."/>
            <person name="Brook T.C."/>
            <person name="O'Neill I."/>
            <person name="Soe C.Z."/>
            <person name="Hall L.J."/>
            <person name="Hoyles L."/>
        </authorList>
    </citation>
    <scope>NUCLEOTIDE SEQUENCE [LARGE SCALE GENOMIC DNA]</scope>
    <source>
        <strain evidence="2 3">P080C CL</strain>
    </source>
</reference>
<organism evidence="2 3">
    <name type="scientific">Citrobacter murliniae</name>
    <dbReference type="NCBI Taxonomy" id="67829"/>
    <lineage>
        <taxon>Bacteria</taxon>
        <taxon>Pseudomonadati</taxon>
        <taxon>Pseudomonadota</taxon>
        <taxon>Gammaproteobacteria</taxon>
        <taxon>Enterobacterales</taxon>
        <taxon>Enterobacteriaceae</taxon>
        <taxon>Citrobacter</taxon>
        <taxon>Citrobacter freundii complex</taxon>
    </lineage>
</organism>
<evidence type="ECO:0000313" key="2">
    <source>
        <dbReference type="EMBL" id="THE36347.1"/>
    </source>
</evidence>
<protein>
    <recommendedName>
        <fullName evidence="4">Outer membrane protein</fullName>
    </recommendedName>
</protein>
<keyword evidence="3" id="KW-1185">Reference proteome</keyword>
<proteinExistence type="predicted"/>
<dbReference type="Proteomes" id="UP000306790">
    <property type="component" value="Unassembled WGS sequence"/>
</dbReference>
<comment type="caution">
    <text evidence="2">The sequence shown here is derived from an EMBL/GenBank/DDBJ whole genome shotgun (WGS) entry which is preliminary data.</text>
</comment>
<accession>A0ABY2PRT4</accession>
<name>A0ABY2PRT4_9ENTR</name>
<dbReference type="RefSeq" id="WP_048221485.1">
    <property type="nucleotide sequence ID" value="NZ_QFVP01000010.1"/>
</dbReference>
<sequence>MRVDTKVRICSLCYLVCAYAIVVVVMALFADFVVAGVAIDLWRGELTVTDYFELRKLLLLKLSGLGAIIGFVVWFFFYRKQSHHDPLDKYFK</sequence>
<feature type="transmembrane region" description="Helical" evidence="1">
    <location>
        <begin position="58"/>
        <end position="77"/>
    </location>
</feature>
<feature type="transmembrane region" description="Helical" evidence="1">
    <location>
        <begin position="12"/>
        <end position="38"/>
    </location>
</feature>
<evidence type="ECO:0000256" key="1">
    <source>
        <dbReference type="SAM" id="Phobius"/>
    </source>
</evidence>
<evidence type="ECO:0008006" key="4">
    <source>
        <dbReference type="Google" id="ProtNLM"/>
    </source>
</evidence>